<accession>A0ABT1DG99</accession>
<evidence type="ECO:0000313" key="5">
    <source>
        <dbReference type="Proteomes" id="UP001523392"/>
    </source>
</evidence>
<name>A0ABT1DG99_9PROT</name>
<evidence type="ECO:0000259" key="3">
    <source>
        <dbReference type="Pfam" id="PF00291"/>
    </source>
</evidence>
<dbReference type="EMBL" id="JAFIRR010000259">
    <property type="protein sequence ID" value="MCO6419955.1"/>
    <property type="molecule type" value="Genomic_DNA"/>
</dbReference>
<dbReference type="Proteomes" id="UP001523392">
    <property type="component" value="Unassembled WGS sequence"/>
</dbReference>
<evidence type="ECO:0000256" key="1">
    <source>
        <dbReference type="ARBA" id="ARBA00001933"/>
    </source>
</evidence>
<dbReference type="EC" id="2.5.1.47" evidence="4"/>
<dbReference type="InterPro" id="IPR050214">
    <property type="entry name" value="Cys_Synth/Cystath_Beta-Synth"/>
</dbReference>
<dbReference type="InterPro" id="IPR036052">
    <property type="entry name" value="TrpB-like_PALP_sf"/>
</dbReference>
<keyword evidence="5" id="KW-1185">Reference proteome</keyword>
<organism evidence="4 5">
    <name type="scientific">Siccirubricoccus soli</name>
    <dbReference type="NCBI Taxonomy" id="2899147"/>
    <lineage>
        <taxon>Bacteria</taxon>
        <taxon>Pseudomonadati</taxon>
        <taxon>Pseudomonadota</taxon>
        <taxon>Alphaproteobacteria</taxon>
        <taxon>Acetobacterales</taxon>
        <taxon>Roseomonadaceae</taxon>
        <taxon>Siccirubricoccus</taxon>
    </lineage>
</organism>
<dbReference type="PROSITE" id="PS00901">
    <property type="entry name" value="CYS_SYNTHASE"/>
    <property type="match status" value="1"/>
</dbReference>
<keyword evidence="2" id="KW-0663">Pyridoxal phosphate</keyword>
<dbReference type="CDD" id="cd01561">
    <property type="entry name" value="CBS_like"/>
    <property type="match status" value="1"/>
</dbReference>
<dbReference type="Pfam" id="PF00291">
    <property type="entry name" value="PALP"/>
    <property type="match status" value="1"/>
</dbReference>
<protein>
    <submittedName>
        <fullName evidence="4">Cysteine synthase A</fullName>
        <ecNumber evidence="4">2.5.1.47</ecNumber>
    </submittedName>
</protein>
<keyword evidence="4" id="KW-0808">Transferase</keyword>
<dbReference type="Gene3D" id="3.40.50.1100">
    <property type="match status" value="2"/>
</dbReference>
<dbReference type="GO" id="GO:0004124">
    <property type="term" value="F:cysteine synthase activity"/>
    <property type="evidence" value="ECO:0007669"/>
    <property type="project" value="UniProtKB-EC"/>
</dbReference>
<feature type="domain" description="Tryptophan synthase beta chain-like PALP" evidence="3">
    <location>
        <begin position="25"/>
        <end position="325"/>
    </location>
</feature>
<evidence type="ECO:0000313" key="4">
    <source>
        <dbReference type="EMBL" id="MCO6419955.1"/>
    </source>
</evidence>
<gene>
    <name evidence="4" type="ORF">JYK14_27890</name>
</gene>
<evidence type="ECO:0000256" key="2">
    <source>
        <dbReference type="ARBA" id="ARBA00022898"/>
    </source>
</evidence>
<dbReference type="NCBIfam" id="NF007989">
    <property type="entry name" value="PRK10717.1"/>
    <property type="match status" value="1"/>
</dbReference>
<dbReference type="SUPFAM" id="SSF53686">
    <property type="entry name" value="Tryptophan synthase beta subunit-like PLP-dependent enzymes"/>
    <property type="match status" value="1"/>
</dbReference>
<dbReference type="PANTHER" id="PTHR10314">
    <property type="entry name" value="CYSTATHIONINE BETA-SYNTHASE"/>
    <property type="match status" value="1"/>
</dbReference>
<comment type="caution">
    <text evidence="4">The sequence shown here is derived from an EMBL/GenBank/DDBJ whole genome shotgun (WGS) entry which is preliminary data.</text>
</comment>
<comment type="cofactor">
    <cofactor evidence="1">
        <name>pyridoxal 5'-phosphate</name>
        <dbReference type="ChEBI" id="CHEBI:597326"/>
    </cofactor>
</comment>
<proteinExistence type="predicted"/>
<sequence length="352" mass="36825">MSAPELAPKGFVPNAAQVADGFAGAVGNTPLIRLRRASEATGCEILGKAEFMQPGGSVKDRAGLGIILDAEQRGQLIPGEPGIVVEGTAGNTGIGLTLVANARGYQSIIVVPHTQSREKLDFLRMIGADLRLVDPKPLRDPGHYVNTSRRIAEELAAEGKRVIWANQFGNLANAAFHEATTGPEIWTQTAGRIDAFTCACGTGGTLTGVARALKAKNPKVRVVLADPMGSGMYSWIKTGEVKAEGNSITEGIGQASAVPGNLEHGRAAIDDAVQVDDPTALEQIYDLLLHEGISIGGSAGINVAAAIAVARQMGPGHTIVTILCDGGARYQSKLFNPEFLREKGLPTPPWLA</sequence>
<dbReference type="InterPro" id="IPR001926">
    <property type="entry name" value="TrpB-like_PALP"/>
</dbReference>
<dbReference type="InterPro" id="IPR001216">
    <property type="entry name" value="P-phosphate_BS"/>
</dbReference>
<reference evidence="4 5" key="1">
    <citation type="submission" date="2021-12" db="EMBL/GenBank/DDBJ databases">
        <title>Siccirubricoccus leaddurans sp. nov., a high concentration Zn2+ tolerance bacterium.</title>
        <authorList>
            <person name="Cao Y."/>
        </authorList>
    </citation>
    <scope>NUCLEOTIDE SEQUENCE [LARGE SCALE GENOMIC DNA]</scope>
    <source>
        <strain evidence="4 5">KC 17139</strain>
    </source>
</reference>
<dbReference type="RefSeq" id="WP_252956628.1">
    <property type="nucleotide sequence ID" value="NZ_JAFIRR010000259.1"/>
</dbReference>